<dbReference type="AlphaFoldDB" id="A0A4Y2N221"/>
<reference evidence="1 2" key="1">
    <citation type="journal article" date="2019" name="Sci. Rep.">
        <title>Orb-weaving spider Araneus ventricosus genome elucidates the spidroin gene catalogue.</title>
        <authorList>
            <person name="Kono N."/>
            <person name="Nakamura H."/>
            <person name="Ohtoshi R."/>
            <person name="Moran D.A.P."/>
            <person name="Shinohara A."/>
            <person name="Yoshida Y."/>
            <person name="Fujiwara M."/>
            <person name="Mori M."/>
            <person name="Tomita M."/>
            <person name="Arakawa K."/>
        </authorList>
    </citation>
    <scope>NUCLEOTIDE SEQUENCE [LARGE SCALE GENOMIC DNA]</scope>
</reference>
<gene>
    <name evidence="1" type="ORF">AVEN_59645_1</name>
</gene>
<name>A0A4Y2N221_ARAVE</name>
<dbReference type="EMBL" id="BGPR01008265">
    <property type="protein sequence ID" value="GBN32630.1"/>
    <property type="molecule type" value="Genomic_DNA"/>
</dbReference>
<evidence type="ECO:0000313" key="1">
    <source>
        <dbReference type="EMBL" id="GBN32630.1"/>
    </source>
</evidence>
<accession>A0A4Y2N221</accession>
<protein>
    <submittedName>
        <fullName evidence="1">Uncharacterized protein</fullName>
    </submittedName>
</protein>
<organism evidence="1 2">
    <name type="scientific">Araneus ventricosus</name>
    <name type="common">Orbweaver spider</name>
    <name type="synonym">Epeira ventricosa</name>
    <dbReference type="NCBI Taxonomy" id="182803"/>
    <lineage>
        <taxon>Eukaryota</taxon>
        <taxon>Metazoa</taxon>
        <taxon>Ecdysozoa</taxon>
        <taxon>Arthropoda</taxon>
        <taxon>Chelicerata</taxon>
        <taxon>Arachnida</taxon>
        <taxon>Araneae</taxon>
        <taxon>Araneomorphae</taxon>
        <taxon>Entelegynae</taxon>
        <taxon>Araneoidea</taxon>
        <taxon>Araneidae</taxon>
        <taxon>Araneus</taxon>
    </lineage>
</organism>
<evidence type="ECO:0000313" key="2">
    <source>
        <dbReference type="Proteomes" id="UP000499080"/>
    </source>
</evidence>
<sequence length="107" mass="12808">MLEVLASYLETMRRNQNLFDVYHGVKLAANLRHWVGCGDLIANFRLWPHIVKIRHFLADYCISSAMGFHYGRNYGPICTLWTRIFLFEDIYQFCFLWTCISFWKTCE</sequence>
<dbReference type="Proteomes" id="UP000499080">
    <property type="component" value="Unassembled WGS sequence"/>
</dbReference>
<proteinExistence type="predicted"/>
<comment type="caution">
    <text evidence="1">The sequence shown here is derived from an EMBL/GenBank/DDBJ whole genome shotgun (WGS) entry which is preliminary data.</text>
</comment>
<keyword evidence="2" id="KW-1185">Reference proteome</keyword>